<dbReference type="Proteomes" id="UP001430848">
    <property type="component" value="Unassembled WGS sequence"/>
</dbReference>
<reference evidence="2 3" key="1">
    <citation type="submission" date="2024-02" db="EMBL/GenBank/DDBJ databases">
        <title>De novo assembly and annotation of 12 fungi associated with fruit tree decline syndrome in Ontario, Canada.</title>
        <authorList>
            <person name="Sulman M."/>
            <person name="Ellouze W."/>
            <person name="Ilyukhin E."/>
        </authorList>
    </citation>
    <scope>NUCLEOTIDE SEQUENCE [LARGE SCALE GENOMIC DNA]</scope>
    <source>
        <strain evidence="2 3">M169</strain>
    </source>
</reference>
<accession>A0ABR1NQW4</accession>
<dbReference type="SMART" id="SM00225">
    <property type="entry name" value="BTB"/>
    <property type="match status" value="1"/>
</dbReference>
<dbReference type="InterPro" id="IPR011333">
    <property type="entry name" value="SKP1/BTB/POZ_sf"/>
</dbReference>
<comment type="caution">
    <text evidence="2">The sequence shown here is derived from an EMBL/GenBank/DDBJ whole genome shotgun (WGS) entry which is preliminary data.</text>
</comment>
<name>A0ABR1NQW4_DIAER</name>
<organism evidence="2 3">
    <name type="scientific">Diaporthe eres</name>
    <name type="common">Phomopsis oblonga</name>
    <dbReference type="NCBI Taxonomy" id="83184"/>
    <lineage>
        <taxon>Eukaryota</taxon>
        <taxon>Fungi</taxon>
        <taxon>Dikarya</taxon>
        <taxon>Ascomycota</taxon>
        <taxon>Pezizomycotina</taxon>
        <taxon>Sordariomycetes</taxon>
        <taxon>Sordariomycetidae</taxon>
        <taxon>Diaporthales</taxon>
        <taxon>Diaporthaceae</taxon>
        <taxon>Diaporthe</taxon>
        <taxon>Diaporthe eres species complex</taxon>
    </lineage>
</organism>
<dbReference type="PROSITE" id="PS50097">
    <property type="entry name" value="BTB"/>
    <property type="match status" value="1"/>
</dbReference>
<dbReference type="EMBL" id="JAKNSF020000142">
    <property type="protein sequence ID" value="KAK7711754.1"/>
    <property type="molecule type" value="Genomic_DNA"/>
</dbReference>
<proteinExistence type="predicted"/>
<dbReference type="Gene3D" id="3.30.710.10">
    <property type="entry name" value="Potassium Channel Kv1.1, Chain A"/>
    <property type="match status" value="1"/>
</dbReference>
<keyword evidence="3" id="KW-1185">Reference proteome</keyword>
<gene>
    <name evidence="2" type="ORF">SLS63_012593</name>
</gene>
<dbReference type="Pfam" id="PF00651">
    <property type="entry name" value="BTB"/>
    <property type="match status" value="1"/>
</dbReference>
<evidence type="ECO:0000313" key="2">
    <source>
        <dbReference type="EMBL" id="KAK7711754.1"/>
    </source>
</evidence>
<dbReference type="PANTHER" id="PTHR24413">
    <property type="entry name" value="SPECKLE-TYPE POZ PROTEIN"/>
    <property type="match status" value="1"/>
</dbReference>
<dbReference type="SUPFAM" id="SSF54695">
    <property type="entry name" value="POZ domain"/>
    <property type="match status" value="1"/>
</dbReference>
<evidence type="ECO:0000259" key="1">
    <source>
        <dbReference type="PROSITE" id="PS50097"/>
    </source>
</evidence>
<evidence type="ECO:0000313" key="3">
    <source>
        <dbReference type="Proteomes" id="UP001430848"/>
    </source>
</evidence>
<protein>
    <recommendedName>
        <fullName evidence="1">BTB domain-containing protein</fullName>
    </recommendedName>
</protein>
<dbReference type="InterPro" id="IPR000210">
    <property type="entry name" value="BTB/POZ_dom"/>
</dbReference>
<dbReference type="CDD" id="cd18186">
    <property type="entry name" value="BTB_POZ_ZBTB_KLHL-like"/>
    <property type="match status" value="1"/>
</dbReference>
<sequence length="238" mass="26043">MSASSPPSAASPVDGIAKIGSIWGDKRYSDASIIMGQKVWPVHRWVICQQSPYFEKALEGEFMESKNKTVNLTGSPFVEEQVDGMLKYLYFNELDNRQKKDPIGAFMVADYFQVASLLTKAADQLSKGLKDLASKKFFVGFKDYCNIVLGQHPGTHLEETVIKVVADNLSMVMHESGAWGELTDAYPKLAKKVLAVICPKPAALTGIKRPAGLAFDDTLQSGRPSKGLALRSGSIYYG</sequence>
<feature type="domain" description="BTB" evidence="1">
    <location>
        <begin position="29"/>
        <end position="98"/>
    </location>
</feature>